<evidence type="ECO:0000256" key="5">
    <source>
        <dbReference type="ARBA" id="ARBA00022692"/>
    </source>
</evidence>
<keyword evidence="5 12" id="KW-0812">Transmembrane</keyword>
<feature type="active site" evidence="12">
    <location>
        <position position="229"/>
    </location>
</feature>
<keyword evidence="2 12" id="KW-1003">Cell membrane</keyword>
<evidence type="ECO:0000313" key="16">
    <source>
        <dbReference type="Proteomes" id="UP001304650"/>
    </source>
</evidence>
<accession>A0AA96LYW5</accession>
<dbReference type="CDD" id="cd09112">
    <property type="entry name" value="PLDc_CLS_2"/>
    <property type="match status" value="1"/>
</dbReference>
<feature type="active site" evidence="12">
    <location>
        <position position="407"/>
    </location>
</feature>
<evidence type="ECO:0000256" key="1">
    <source>
        <dbReference type="ARBA" id="ARBA00004651"/>
    </source>
</evidence>
<comment type="subcellular location">
    <subcellularLocation>
        <location evidence="1 12">Cell membrane</location>
        <topology evidence="1 12">Multi-pass membrane protein</topology>
    </subcellularLocation>
</comment>
<comment type="similarity">
    <text evidence="12">Belongs to the phospholipase D family. Cardiolipin synthase subfamily.</text>
</comment>
<evidence type="ECO:0000313" key="15">
    <source>
        <dbReference type="EMBL" id="WNR47065.1"/>
    </source>
</evidence>
<keyword evidence="16" id="KW-1185">Reference proteome</keyword>
<keyword evidence="4 12" id="KW-0808">Transferase</keyword>
<evidence type="ECO:0000256" key="2">
    <source>
        <dbReference type="ARBA" id="ARBA00022475"/>
    </source>
</evidence>
<feature type="active site" evidence="12">
    <location>
        <position position="409"/>
    </location>
</feature>
<evidence type="ECO:0000256" key="4">
    <source>
        <dbReference type="ARBA" id="ARBA00022679"/>
    </source>
</evidence>
<dbReference type="InterPro" id="IPR001736">
    <property type="entry name" value="PLipase_D/transphosphatidylase"/>
</dbReference>
<dbReference type="HAMAP" id="MF_01916">
    <property type="entry name" value="Cardiolipin_synth_Cls"/>
    <property type="match status" value="1"/>
</dbReference>
<dbReference type="GO" id="GO:0005886">
    <property type="term" value="C:plasma membrane"/>
    <property type="evidence" value="ECO:0007669"/>
    <property type="project" value="UniProtKB-SubCell"/>
</dbReference>
<dbReference type="InterPro" id="IPR022924">
    <property type="entry name" value="Cardiolipin_synthase"/>
</dbReference>
<evidence type="ECO:0000256" key="11">
    <source>
        <dbReference type="ARBA" id="ARBA00023264"/>
    </source>
</evidence>
<name>A0AA96LYW5_9BACL</name>
<dbReference type="Pfam" id="PF13091">
    <property type="entry name" value="PLDc_2"/>
    <property type="match status" value="2"/>
</dbReference>
<keyword evidence="7 12" id="KW-1133">Transmembrane helix</keyword>
<feature type="domain" description="PLD phosphodiesterase" evidence="14">
    <location>
        <begin position="402"/>
        <end position="429"/>
    </location>
</feature>
<dbReference type="AlphaFoldDB" id="A0AA96LYW5"/>
<dbReference type="InterPro" id="IPR030874">
    <property type="entry name" value="Cardiolipin_synth_Firmi"/>
</dbReference>
<dbReference type="KEGG" id="proo:MJB10_14495"/>
<evidence type="ECO:0000256" key="3">
    <source>
        <dbReference type="ARBA" id="ARBA00022516"/>
    </source>
</evidence>
<keyword evidence="9 12" id="KW-0472">Membrane</keyword>
<feature type="active site" evidence="12">
    <location>
        <position position="414"/>
    </location>
</feature>
<dbReference type="SUPFAM" id="SSF56024">
    <property type="entry name" value="Phospholipase D/nuclease"/>
    <property type="match status" value="2"/>
</dbReference>
<keyword evidence="10 12" id="KW-0594">Phospholipid biosynthesis</keyword>
<feature type="active site" evidence="12">
    <location>
        <position position="224"/>
    </location>
</feature>
<keyword evidence="6" id="KW-0677">Repeat</keyword>
<dbReference type="GO" id="GO:0032049">
    <property type="term" value="P:cardiolipin biosynthetic process"/>
    <property type="evidence" value="ECO:0007669"/>
    <property type="project" value="UniProtKB-UniRule"/>
</dbReference>
<dbReference type="NCBIfam" id="TIGR04265">
    <property type="entry name" value="bac_cardiolipin"/>
    <property type="match status" value="1"/>
</dbReference>
<keyword evidence="3 12" id="KW-0444">Lipid biosynthesis</keyword>
<feature type="domain" description="PLD phosphodiesterase" evidence="14">
    <location>
        <begin position="217"/>
        <end position="244"/>
    </location>
</feature>
<dbReference type="Pfam" id="PF13396">
    <property type="entry name" value="PLDc_N"/>
    <property type="match status" value="1"/>
</dbReference>
<dbReference type="PANTHER" id="PTHR21248:SF22">
    <property type="entry name" value="PHOSPHOLIPASE D"/>
    <property type="match status" value="1"/>
</dbReference>
<dbReference type="Gene3D" id="3.30.870.10">
    <property type="entry name" value="Endonuclease Chain A"/>
    <property type="match status" value="2"/>
</dbReference>
<dbReference type="Proteomes" id="UP001304650">
    <property type="component" value="Chromosome"/>
</dbReference>
<dbReference type="GO" id="GO:0008808">
    <property type="term" value="F:cardiolipin synthase activity"/>
    <property type="evidence" value="ECO:0007669"/>
    <property type="project" value="UniProtKB-UniRule"/>
</dbReference>
<feature type="transmembrane region" description="Helical" evidence="12">
    <location>
        <begin position="7"/>
        <end position="25"/>
    </location>
</feature>
<evidence type="ECO:0000256" key="8">
    <source>
        <dbReference type="ARBA" id="ARBA00023098"/>
    </source>
</evidence>
<evidence type="ECO:0000259" key="14">
    <source>
        <dbReference type="PROSITE" id="PS50035"/>
    </source>
</evidence>
<organism evidence="15 16">
    <name type="scientific">Paenibacillus roseopurpureus</name>
    <dbReference type="NCBI Taxonomy" id="2918901"/>
    <lineage>
        <taxon>Bacteria</taxon>
        <taxon>Bacillati</taxon>
        <taxon>Bacillota</taxon>
        <taxon>Bacilli</taxon>
        <taxon>Bacillales</taxon>
        <taxon>Paenibacillaceae</taxon>
        <taxon>Paenibacillus</taxon>
    </lineage>
</organism>
<proteinExistence type="inferred from homology"/>
<dbReference type="FunFam" id="3.30.870.10:FF:000014">
    <property type="entry name" value="Cardiolipin synthase"/>
    <property type="match status" value="1"/>
</dbReference>
<feature type="transmembrane region" description="Helical" evidence="12">
    <location>
        <begin position="31"/>
        <end position="54"/>
    </location>
</feature>
<dbReference type="PANTHER" id="PTHR21248">
    <property type="entry name" value="CARDIOLIPIN SYNTHASE"/>
    <property type="match status" value="1"/>
</dbReference>
<keyword evidence="8 12" id="KW-0443">Lipid metabolism</keyword>
<evidence type="ECO:0000256" key="7">
    <source>
        <dbReference type="ARBA" id="ARBA00022989"/>
    </source>
</evidence>
<reference evidence="15" key="1">
    <citation type="submission" date="2022-02" db="EMBL/GenBank/DDBJ databases">
        <title>Paenibacillus sp. MBLB1832 Whole Genome Shotgun Sequencing.</title>
        <authorList>
            <person name="Hwang C.Y."/>
            <person name="Cho E.-S."/>
            <person name="Seo M.-J."/>
        </authorList>
    </citation>
    <scope>NUCLEOTIDE SEQUENCE</scope>
    <source>
        <strain evidence="15">MBLB1832</strain>
    </source>
</reference>
<dbReference type="SMART" id="SM00155">
    <property type="entry name" value="PLDc"/>
    <property type="match status" value="2"/>
</dbReference>
<dbReference type="InterPro" id="IPR027379">
    <property type="entry name" value="CLS_N"/>
</dbReference>
<evidence type="ECO:0000256" key="12">
    <source>
        <dbReference type="HAMAP-Rule" id="MF_01916"/>
    </source>
</evidence>
<dbReference type="CDD" id="cd09110">
    <property type="entry name" value="PLDc_CLS_1"/>
    <property type="match status" value="1"/>
</dbReference>
<evidence type="ECO:0000256" key="10">
    <source>
        <dbReference type="ARBA" id="ARBA00023209"/>
    </source>
</evidence>
<evidence type="ECO:0000256" key="13">
    <source>
        <dbReference type="NCBIfam" id="TIGR04265"/>
    </source>
</evidence>
<dbReference type="EC" id="2.7.8.-" evidence="12 13"/>
<feature type="active site" evidence="12">
    <location>
        <position position="222"/>
    </location>
</feature>
<dbReference type="InterPro" id="IPR025202">
    <property type="entry name" value="PLD-like_dom"/>
</dbReference>
<keyword evidence="11 12" id="KW-1208">Phospholipid metabolism</keyword>
<comment type="catalytic activity">
    <reaction evidence="12">
        <text>2 a 1,2-diacyl-sn-glycero-3-phospho-(1'-sn-glycerol) = a cardiolipin + glycerol</text>
        <dbReference type="Rhea" id="RHEA:31451"/>
        <dbReference type="ChEBI" id="CHEBI:17754"/>
        <dbReference type="ChEBI" id="CHEBI:62237"/>
        <dbReference type="ChEBI" id="CHEBI:64716"/>
    </reaction>
</comment>
<dbReference type="PROSITE" id="PS50035">
    <property type="entry name" value="PLD"/>
    <property type="match status" value="2"/>
</dbReference>
<sequence>MDWLSHMLTLVFVVNILLALTVVFLEKRNVAATWSWLMVLLFIPILGFVLYVMLGQNLSRRKLYKWNKRMLERVQSITAEQRQQLMDGTFPYQDPMVSDYRYLIYLNVATNDALLTQDNEVTIFTDGVEKFNDLIGKIEAAKHHIHMQYYIVKNDSLGKRIMEVLTRKAAEGVVVRFLYDDIGSRTLKDSFFREFVKAGGQKAAFFPSRIPFLNYRVNYRNHRKLVVIDGELGYLGGFNIGNEYLGLNPKLGYWRDTHLRLSGTVVRALQSRFILDWNLASMTAIELEKERHLHYFPTLSESAAGSTRVPMQIVASGPNESWPHFVYTFLKLIHLAERRILLQTPYFIPEESMLNALRIAALSGIDVRIMIPEKADHLFVHWASLYYVGELLRAGVKCYLYDFGFLHAKTIIVDGQVASVGTANLDIRSLRLNFETNALIFHEETAKKLENTFWADMEGCMELTLEEYEKRSLRVRFLESISKLVSPIL</sequence>
<dbReference type="EMBL" id="CP130319">
    <property type="protein sequence ID" value="WNR47065.1"/>
    <property type="molecule type" value="Genomic_DNA"/>
</dbReference>
<comment type="function">
    <text evidence="12">Catalyzes the reversible phosphatidyl group transfer from one phosphatidylglycerol molecule to another to form cardiolipin (CL) (diphosphatidylglycerol) and glycerol.</text>
</comment>
<evidence type="ECO:0000256" key="6">
    <source>
        <dbReference type="ARBA" id="ARBA00022737"/>
    </source>
</evidence>
<evidence type="ECO:0000256" key="9">
    <source>
        <dbReference type="ARBA" id="ARBA00023136"/>
    </source>
</evidence>
<gene>
    <name evidence="15" type="primary">cls</name>
    <name evidence="15" type="ORF">MJB10_14495</name>
</gene>
<protein>
    <recommendedName>
        <fullName evidence="12 13">Cardiolipin synthase</fullName>
        <shortName evidence="12">CL synthase</shortName>
        <ecNumber evidence="12 13">2.7.8.-</ecNumber>
    </recommendedName>
</protein>